<dbReference type="AlphaFoldDB" id="A0A6J6MIV8"/>
<gene>
    <name evidence="2" type="ORF">UFOPK2310_00764</name>
</gene>
<dbReference type="InterPro" id="IPR005135">
    <property type="entry name" value="Endo/exonuclease/phosphatase"/>
</dbReference>
<proteinExistence type="predicted"/>
<accession>A0A6J6MIV8</accession>
<evidence type="ECO:0000313" key="2">
    <source>
        <dbReference type="EMBL" id="CAB4673746.1"/>
    </source>
</evidence>
<dbReference type="Gene3D" id="3.60.10.10">
    <property type="entry name" value="Endonuclease/exonuclease/phosphatase"/>
    <property type="match status" value="1"/>
</dbReference>
<dbReference type="SUPFAM" id="SSF56219">
    <property type="entry name" value="DNase I-like"/>
    <property type="match status" value="1"/>
</dbReference>
<protein>
    <submittedName>
        <fullName evidence="2">Unannotated protein</fullName>
    </submittedName>
</protein>
<organism evidence="2">
    <name type="scientific">freshwater metagenome</name>
    <dbReference type="NCBI Taxonomy" id="449393"/>
    <lineage>
        <taxon>unclassified sequences</taxon>
        <taxon>metagenomes</taxon>
        <taxon>ecological metagenomes</taxon>
    </lineage>
</organism>
<dbReference type="EMBL" id="CAEZWW010000079">
    <property type="protein sequence ID" value="CAB4673746.1"/>
    <property type="molecule type" value="Genomic_DNA"/>
</dbReference>
<dbReference type="Pfam" id="PF03372">
    <property type="entry name" value="Exo_endo_phos"/>
    <property type="match status" value="1"/>
</dbReference>
<dbReference type="InterPro" id="IPR036691">
    <property type="entry name" value="Endo/exonu/phosph_ase_sf"/>
</dbReference>
<name>A0A6J6MIV8_9ZZZZ</name>
<evidence type="ECO:0000259" key="1">
    <source>
        <dbReference type="Pfam" id="PF03372"/>
    </source>
</evidence>
<dbReference type="GO" id="GO:0003824">
    <property type="term" value="F:catalytic activity"/>
    <property type="evidence" value="ECO:0007669"/>
    <property type="project" value="InterPro"/>
</dbReference>
<reference evidence="2" key="1">
    <citation type="submission" date="2020-05" db="EMBL/GenBank/DDBJ databases">
        <authorList>
            <person name="Chiriac C."/>
            <person name="Salcher M."/>
            <person name="Ghai R."/>
            <person name="Kavagutti S V."/>
        </authorList>
    </citation>
    <scope>NUCLEOTIDE SEQUENCE</scope>
</reference>
<sequence length="358" mass="38103">MRSRLVLIRPLATLVSIVVPILLVTSTQPVKAASGNLVFATFNVCKVACAAPAPSWDIRRDRVARVISESGADVVGLQEATNNPTTTAKTQVADIQTLVAPAGYVSPFFTVDSNECRRPRDAQGELTGPSPCDNSAALLFRAATVEQVTTPTGLPSAGIVQVGAIAPGIDAVSAARSVAWAYLQGKNGAGPFLAISLHLDSNKDVIAESSRIAVGQALGGWVNWMNSIQGMGGTPAILMADLNSYAKRQPNGVQMALTSAGWVDAHSARLRRNIQYSTINYNPRLGEGSQGFPAAPYKFQKTKKNPKGEATRIDYIMGYGTGLRVIDYEVVVYLTGKAFNTDYQASDHQMVKATFAFP</sequence>
<feature type="domain" description="Endonuclease/exonuclease/phosphatase" evidence="1">
    <location>
        <begin position="40"/>
        <end position="348"/>
    </location>
</feature>